<dbReference type="Gene3D" id="6.10.140.1230">
    <property type="match status" value="1"/>
</dbReference>
<organism evidence="2">
    <name type="scientific">Candidatus Nitrososphaera gargensis</name>
    <dbReference type="NCBI Taxonomy" id="497727"/>
    <lineage>
        <taxon>Archaea</taxon>
        <taxon>Nitrososphaerota</taxon>
        <taxon>Nitrososphaeria</taxon>
        <taxon>Nitrososphaerales</taxon>
        <taxon>Nitrososphaeraceae</taxon>
        <taxon>Nitrososphaera</taxon>
    </lineage>
</organism>
<reference evidence="2" key="1">
    <citation type="journal article" date="2010" name="Trends Microbiol.">
        <title>Distinct gene set in two different lineages of ammonia-oxidizing archaea supports the phylum Thaumarchaeota.</title>
        <authorList>
            <person name="Spang A."/>
            <person name="Hatzenpichler R."/>
            <person name="Brochier-Armanet C."/>
            <person name="Rattei T."/>
            <person name="Tischler P."/>
            <person name="Spieck E."/>
            <person name="Streit W."/>
            <person name="Stahl D.A."/>
            <person name="Wagner M."/>
            <person name="Schleper C."/>
        </authorList>
    </citation>
    <scope>NUCLEOTIDE SEQUENCE</scope>
    <source>
        <strain evidence="2">Enrichment culture Ga9.2</strain>
    </source>
</reference>
<evidence type="ECO:0000256" key="1">
    <source>
        <dbReference type="SAM" id="MobiDB-lite"/>
    </source>
</evidence>
<protein>
    <submittedName>
        <fullName evidence="2">ESCRT-III 5</fullName>
    </submittedName>
</protein>
<feature type="region of interest" description="Disordered" evidence="1">
    <location>
        <begin position="187"/>
        <end position="207"/>
    </location>
</feature>
<accession>D9ZB79</accession>
<evidence type="ECO:0000313" key="2">
    <source>
        <dbReference type="EMBL" id="ADK25976.1"/>
    </source>
</evidence>
<sequence>MAGGDKRQQFVSQITTATGVVYNQLTRLKMLDKRFASMEAYYLEQITSNIKSGNNARAKILATELSNVRRLRRTTQHTGLALEAIVIRFSTINEFAKILDTIDPTIEMIKGIHTELTRAIPAASEALSEVSTVTTDVLLNANIKADARISTPVDADALSILNEIEGVLEDEAKAKLPEVPTNIIPVQKQEQEEEQQPAEETRVMVES</sequence>
<feature type="non-terminal residue" evidence="2">
    <location>
        <position position="207"/>
    </location>
</feature>
<name>D9ZB79_9ARCH</name>
<proteinExistence type="predicted"/>
<dbReference type="EMBL" id="GU797810">
    <property type="protein sequence ID" value="ADK25976.1"/>
    <property type="molecule type" value="Genomic_DNA"/>
</dbReference>
<dbReference type="AlphaFoldDB" id="D9ZB79"/>